<protein>
    <submittedName>
        <fullName evidence="1">Collagen-like protein</fullName>
    </submittedName>
</protein>
<accession>A0ABU2KGL1</accession>
<organism evidence="1 2">
    <name type="scientific">Mesonia ostreae</name>
    <dbReference type="NCBI Taxonomy" id="861110"/>
    <lineage>
        <taxon>Bacteria</taxon>
        <taxon>Pseudomonadati</taxon>
        <taxon>Bacteroidota</taxon>
        <taxon>Flavobacteriia</taxon>
        <taxon>Flavobacteriales</taxon>
        <taxon>Flavobacteriaceae</taxon>
        <taxon>Mesonia</taxon>
    </lineage>
</organism>
<dbReference type="Proteomes" id="UP001182991">
    <property type="component" value="Unassembled WGS sequence"/>
</dbReference>
<comment type="caution">
    <text evidence="1">The sequence shown here is derived from an EMBL/GenBank/DDBJ whole genome shotgun (WGS) entry which is preliminary data.</text>
</comment>
<gene>
    <name evidence="1" type="ORF">RLT85_04265</name>
</gene>
<evidence type="ECO:0000313" key="1">
    <source>
        <dbReference type="EMBL" id="MDT0293839.1"/>
    </source>
</evidence>
<keyword evidence="2" id="KW-1185">Reference proteome</keyword>
<name>A0ABU2KGL1_9FLAO</name>
<dbReference type="EMBL" id="JAVRBG010000003">
    <property type="protein sequence ID" value="MDT0293839.1"/>
    <property type="molecule type" value="Genomic_DNA"/>
</dbReference>
<proteinExistence type="predicted"/>
<sequence length="179" mass="20081">MKKLILGIFLAAGLLACEGDRGPQGPPGQNGTAFIGQTYEYENVNFVYESANNLYATLLNVPPEIEILPSDAILVYRLEEQIVNGNIIETWSLIPKNFFVPQGTIQYLYNHTDADVELLINGNFNLSGLDTGFTNNQIFRFVVIPSDFAKDPKINIQTFDELEKAIQQQDFALNEFTIQ</sequence>
<dbReference type="RefSeq" id="WP_311400793.1">
    <property type="nucleotide sequence ID" value="NZ_JAVRBG010000003.1"/>
</dbReference>
<evidence type="ECO:0000313" key="2">
    <source>
        <dbReference type="Proteomes" id="UP001182991"/>
    </source>
</evidence>
<dbReference type="PROSITE" id="PS51257">
    <property type="entry name" value="PROKAR_LIPOPROTEIN"/>
    <property type="match status" value="1"/>
</dbReference>
<reference evidence="2" key="1">
    <citation type="submission" date="2023-07" db="EMBL/GenBank/DDBJ databases">
        <title>Isolating and identifying novel microbial strains from the Mariana Trench.</title>
        <authorList>
            <person name="Fu H."/>
        </authorList>
    </citation>
    <scope>NUCLEOTIDE SEQUENCE [LARGE SCALE GENOMIC DNA]</scope>
    <source>
        <strain evidence="2">T-y2</strain>
    </source>
</reference>